<dbReference type="GeneID" id="303302476"/>
<dbReference type="Pfam" id="PF13556">
    <property type="entry name" value="HTH_30"/>
    <property type="match status" value="1"/>
</dbReference>
<gene>
    <name evidence="5" type="ORF">GCM10007173_00570</name>
</gene>
<dbReference type="PANTHER" id="PTHR33744">
    <property type="entry name" value="CARBOHYDRATE DIACID REGULATOR"/>
    <property type="match status" value="1"/>
</dbReference>
<dbReference type="Proteomes" id="UP000606115">
    <property type="component" value="Unassembled WGS sequence"/>
</dbReference>
<evidence type="ECO:0000259" key="3">
    <source>
        <dbReference type="Pfam" id="PF13556"/>
    </source>
</evidence>
<reference evidence="6" key="1">
    <citation type="journal article" date="2019" name="Int. J. Syst. Evol. Microbiol.">
        <title>The Global Catalogue of Microorganisms (GCM) 10K type strain sequencing project: providing services to taxonomists for standard genome sequencing and annotation.</title>
        <authorList>
            <consortium name="The Broad Institute Genomics Platform"/>
            <consortium name="The Broad Institute Genome Sequencing Center for Infectious Disease"/>
            <person name="Wu L."/>
            <person name="Ma J."/>
        </authorList>
    </citation>
    <scope>NUCLEOTIDE SEQUENCE [LARGE SCALE GENOMIC DNA]</scope>
    <source>
        <strain evidence="6">CGMCC 1.3685</strain>
    </source>
</reference>
<dbReference type="Pfam" id="PF17853">
    <property type="entry name" value="GGDEF_2"/>
    <property type="match status" value="1"/>
</dbReference>
<feature type="domain" description="Purine catabolism PurC-like" evidence="2">
    <location>
        <begin position="13"/>
        <end position="138"/>
    </location>
</feature>
<evidence type="ECO:0000259" key="2">
    <source>
        <dbReference type="Pfam" id="PF07905"/>
    </source>
</evidence>
<evidence type="ECO:0000313" key="5">
    <source>
        <dbReference type="EMBL" id="GGJ45976.1"/>
    </source>
</evidence>
<dbReference type="Pfam" id="PF07905">
    <property type="entry name" value="PucR"/>
    <property type="match status" value="1"/>
</dbReference>
<feature type="domain" description="CdaR GGDEF-like" evidence="4">
    <location>
        <begin position="299"/>
        <end position="425"/>
    </location>
</feature>
<comment type="caution">
    <text evidence="5">The sequence shown here is derived from an EMBL/GenBank/DDBJ whole genome shotgun (WGS) entry which is preliminary data.</text>
</comment>
<evidence type="ECO:0000313" key="6">
    <source>
        <dbReference type="Proteomes" id="UP000606115"/>
    </source>
</evidence>
<dbReference type="InterPro" id="IPR041522">
    <property type="entry name" value="CdaR_GGDEF"/>
</dbReference>
<name>A0ABQ2D6Y4_9MICC</name>
<evidence type="ECO:0000256" key="1">
    <source>
        <dbReference type="ARBA" id="ARBA00006754"/>
    </source>
</evidence>
<dbReference type="PANTHER" id="PTHR33744:SF1">
    <property type="entry name" value="DNA-BINDING TRANSCRIPTIONAL ACTIVATOR ADER"/>
    <property type="match status" value="1"/>
</dbReference>
<dbReference type="EMBL" id="BMKX01000001">
    <property type="protein sequence ID" value="GGJ45976.1"/>
    <property type="molecule type" value="Genomic_DNA"/>
</dbReference>
<proteinExistence type="inferred from homology"/>
<sequence>MGTRTAGSLTMGDVLALPVVQDADPLVLSGAKNLDANLRWVHVTESADNVDLLFGREVVLTTLRNVEPTVERLRSFMNQLAHAGAAGVIVELLADPVHPNSPAAKHLADAAQGLELPVIHLRKKVRFVQITEVIHERLVSEQLAAVQFSRNVHEIYTELSLNEADEQRIVERTSELLGAPVVLEDVRHHVLAHAGAGYGAESVLEHWMNRSKFVGYAEQTGRGHGTENWLQTPVGAVRNRWGRLVVPDELDDEHNAALVLERAGQTLTIARLSGRDQRELLYQARTSMMHELQQHHSYTDKEVAVRAQSLGLDSGSHYVPLVIALAEAENYSPTDLQLREREVLEVIDQVAENMRVGVLAGSLRSGCLAVIVPVSAKQLVANALQRFTRQLTEMLTTHIAIGVAAEETSIGASARRLEEAAHVAEIVPNLPTRARPYYRFADLRLRGVLSAMGQDARMRSFALTELSGLLSPVDPDGLELLEQFLNHGGNKSTLAKESYLSRPTLYARLAKLEDKLGVSLGTAESRASLQVALLWYRMHG</sequence>
<dbReference type="InterPro" id="IPR025736">
    <property type="entry name" value="PucR_C-HTH_dom"/>
</dbReference>
<feature type="domain" description="PucR C-terminal helix-turn-helix" evidence="3">
    <location>
        <begin position="478"/>
        <end position="534"/>
    </location>
</feature>
<dbReference type="InterPro" id="IPR051448">
    <property type="entry name" value="CdaR-like_regulators"/>
</dbReference>
<accession>A0ABQ2D6Y4</accession>
<dbReference type="InterPro" id="IPR012914">
    <property type="entry name" value="PucR_dom"/>
</dbReference>
<evidence type="ECO:0000259" key="4">
    <source>
        <dbReference type="Pfam" id="PF17853"/>
    </source>
</evidence>
<keyword evidence="6" id="KW-1185">Reference proteome</keyword>
<dbReference type="InterPro" id="IPR042070">
    <property type="entry name" value="PucR_C-HTH_sf"/>
</dbReference>
<dbReference type="RefSeq" id="WP_188682850.1">
    <property type="nucleotide sequence ID" value="NZ_BMKX01000001.1"/>
</dbReference>
<comment type="similarity">
    <text evidence="1">Belongs to the CdaR family.</text>
</comment>
<organism evidence="5 6">
    <name type="scientific">Glutamicibacter ardleyensis</name>
    <dbReference type="NCBI Taxonomy" id="225894"/>
    <lineage>
        <taxon>Bacteria</taxon>
        <taxon>Bacillati</taxon>
        <taxon>Actinomycetota</taxon>
        <taxon>Actinomycetes</taxon>
        <taxon>Micrococcales</taxon>
        <taxon>Micrococcaceae</taxon>
        <taxon>Glutamicibacter</taxon>
    </lineage>
</organism>
<protein>
    <submittedName>
        <fullName evidence="5">Regulatory protein</fullName>
    </submittedName>
</protein>
<dbReference type="Gene3D" id="1.10.10.2840">
    <property type="entry name" value="PucR C-terminal helix-turn-helix domain"/>
    <property type="match status" value="1"/>
</dbReference>